<reference evidence="9" key="1">
    <citation type="submission" date="2014-02" db="EMBL/GenBank/DDBJ databases">
        <authorList>
            <person name="Genoscope - CEA"/>
        </authorList>
    </citation>
    <scope>NUCLEOTIDE SEQUENCE</scope>
    <source>
        <strain evidence="9">LS3</strain>
    </source>
</reference>
<dbReference type="GO" id="GO:0033063">
    <property type="term" value="C:Rad51B-Rad51C-Rad51D-XRCC2 complex"/>
    <property type="evidence" value="ECO:0007669"/>
    <property type="project" value="TreeGrafter"/>
</dbReference>
<dbReference type="GO" id="GO:0000707">
    <property type="term" value="P:meiotic DNA recombinase assembly"/>
    <property type="evidence" value="ECO:0007669"/>
    <property type="project" value="TreeGrafter"/>
</dbReference>
<proteinExistence type="predicted"/>
<dbReference type="InterPro" id="IPR014774">
    <property type="entry name" value="KaiC-like_dom"/>
</dbReference>
<dbReference type="SMART" id="SM00382">
    <property type="entry name" value="AAA"/>
    <property type="match status" value="1"/>
</dbReference>
<dbReference type="GO" id="GO:0008821">
    <property type="term" value="F:crossover junction DNA endonuclease activity"/>
    <property type="evidence" value="ECO:0007669"/>
    <property type="project" value="TreeGrafter"/>
</dbReference>
<sequence>MVSATEVLKMNYRRSDKAPFSTGTGMDSLLEGGVSRGQVVEISGPPGTGKTSIAANVATSALLRHHKVLWVCTPANPPPVQRLSNKSIGLVRSMRSTIMDNNKLDNKEFYDSDELGHDDGCHVVPVYGVPDLLAVIAEQGKQGSSHKYGYSVIVIDGLSGVVTTNVSKQFRPRATESVFNLLLTTARDYHQAILCTSTTTTARSSLLEPGLLYGQWDHGAVMRLIMYKDTVQGYEQRQRQDHEHQDQQQQDAPGRLSLHAYHQDPSDSEQDPELQSDDPESDLDQTQNSGAANDRSPNMTQMQNSQWTQWTQFSQWTWTDGGGDSIVIARRLGRTNEAVIRWDDDTVPDSQQWWV</sequence>
<evidence type="ECO:0000256" key="3">
    <source>
        <dbReference type="ARBA" id="ARBA00022763"/>
    </source>
</evidence>
<dbReference type="GO" id="GO:0033065">
    <property type="term" value="C:Rad51C-XRCC3 complex"/>
    <property type="evidence" value="ECO:0007669"/>
    <property type="project" value="TreeGrafter"/>
</dbReference>
<keyword evidence="3" id="KW-0227">DNA damage</keyword>
<keyword evidence="6" id="KW-0539">Nucleus</keyword>
<name>A0A060T4N7_BLAAD</name>
<evidence type="ECO:0000259" key="8">
    <source>
        <dbReference type="SMART" id="SM00382"/>
    </source>
</evidence>
<dbReference type="GO" id="GO:0005657">
    <property type="term" value="C:replication fork"/>
    <property type="evidence" value="ECO:0007669"/>
    <property type="project" value="TreeGrafter"/>
</dbReference>
<accession>A0A060T4N7</accession>
<dbReference type="InterPro" id="IPR052093">
    <property type="entry name" value="HR_Repair_Mediator"/>
</dbReference>
<comment type="subcellular location">
    <subcellularLocation>
        <location evidence="1">Nucleus</location>
    </subcellularLocation>
</comment>
<evidence type="ECO:0000256" key="2">
    <source>
        <dbReference type="ARBA" id="ARBA00022741"/>
    </source>
</evidence>
<evidence type="ECO:0000256" key="5">
    <source>
        <dbReference type="ARBA" id="ARBA00023204"/>
    </source>
</evidence>
<dbReference type="GO" id="GO:0005524">
    <property type="term" value="F:ATP binding"/>
    <property type="evidence" value="ECO:0007669"/>
    <property type="project" value="UniProtKB-KW"/>
</dbReference>
<dbReference type="InterPro" id="IPR003593">
    <property type="entry name" value="AAA+_ATPase"/>
</dbReference>
<gene>
    <name evidence="9" type="ORF">GNLVRS02_ARAD1B00968g</name>
</gene>
<evidence type="ECO:0000313" key="9">
    <source>
        <dbReference type="EMBL" id="CDP35928.1"/>
    </source>
</evidence>
<feature type="region of interest" description="Disordered" evidence="7">
    <location>
        <begin position="258"/>
        <end position="306"/>
    </location>
</feature>
<dbReference type="InterPro" id="IPR027417">
    <property type="entry name" value="P-loop_NTPase"/>
</dbReference>
<keyword evidence="2" id="KW-0547">Nucleotide-binding</keyword>
<feature type="compositionally biased region" description="Acidic residues" evidence="7">
    <location>
        <begin position="266"/>
        <end position="283"/>
    </location>
</feature>
<dbReference type="Gene3D" id="3.40.50.300">
    <property type="entry name" value="P-loop containing nucleotide triphosphate hydrolases"/>
    <property type="match status" value="1"/>
</dbReference>
<dbReference type="PANTHER" id="PTHR46239">
    <property type="entry name" value="DNA REPAIR PROTEIN RAD51 HOMOLOG 3 RAD51C"/>
    <property type="match status" value="1"/>
</dbReference>
<evidence type="ECO:0000256" key="4">
    <source>
        <dbReference type="ARBA" id="ARBA00022840"/>
    </source>
</evidence>
<dbReference type="EMBL" id="HG937692">
    <property type="protein sequence ID" value="CDP35928.1"/>
    <property type="molecule type" value="Genomic_DNA"/>
</dbReference>
<dbReference type="AlphaFoldDB" id="A0A060T4N7"/>
<reference evidence="9" key="2">
    <citation type="submission" date="2014-06" db="EMBL/GenBank/DDBJ databases">
        <title>The complete genome of Blastobotrys (Arxula) adeninivorans LS3 - a yeast of biotechnological interest.</title>
        <authorList>
            <person name="Kunze G."/>
            <person name="Gaillardin C."/>
            <person name="Czernicka M."/>
            <person name="Durrens P."/>
            <person name="Martin T."/>
            <person name="Boer E."/>
            <person name="Gabaldon T."/>
            <person name="Cruz J."/>
            <person name="Talla E."/>
            <person name="Marck C."/>
            <person name="Goffeau A."/>
            <person name="Barbe V."/>
            <person name="Baret P."/>
            <person name="Baronian K."/>
            <person name="Beier S."/>
            <person name="Bleykasten C."/>
            <person name="Bode R."/>
            <person name="Casaregola S."/>
            <person name="Despons L."/>
            <person name="Fairhead C."/>
            <person name="Giersberg M."/>
            <person name="Gierski P."/>
            <person name="Hahnel U."/>
            <person name="Hartmann A."/>
            <person name="Jankowska D."/>
            <person name="Jubin C."/>
            <person name="Jung P."/>
            <person name="Lafontaine I."/>
            <person name="Leh-Louis V."/>
            <person name="Lemaire M."/>
            <person name="Marcet-Houben M."/>
            <person name="Mascher M."/>
            <person name="Morel G."/>
            <person name="Richard G.-F."/>
            <person name="Riechen J."/>
            <person name="Sacerdot C."/>
            <person name="Sarkar A."/>
            <person name="Savel G."/>
            <person name="Schacherer J."/>
            <person name="Sherman D."/>
            <person name="Straub M.-L."/>
            <person name="Stein N."/>
            <person name="Thierry A."/>
            <person name="Trautwein-Schult A."/>
            <person name="Westhof E."/>
            <person name="Worch S."/>
            <person name="Dujon B."/>
            <person name="Souciet J.-L."/>
            <person name="Wincker P."/>
            <person name="Scholz U."/>
            <person name="Neuveglise N."/>
        </authorList>
    </citation>
    <scope>NUCLEOTIDE SEQUENCE</scope>
    <source>
        <strain evidence="9">LS3</strain>
    </source>
</reference>
<dbReference type="PANTHER" id="PTHR46239:SF1">
    <property type="entry name" value="DNA REPAIR PROTEIN RAD51 HOMOLOG 3"/>
    <property type="match status" value="1"/>
</dbReference>
<feature type="domain" description="AAA+ ATPase" evidence="8">
    <location>
        <begin position="36"/>
        <end position="223"/>
    </location>
</feature>
<evidence type="ECO:0000256" key="6">
    <source>
        <dbReference type="ARBA" id="ARBA00023242"/>
    </source>
</evidence>
<dbReference type="GO" id="GO:0007131">
    <property type="term" value="P:reciprocal meiotic recombination"/>
    <property type="evidence" value="ECO:0007669"/>
    <property type="project" value="TreeGrafter"/>
</dbReference>
<dbReference type="SUPFAM" id="SSF52540">
    <property type="entry name" value="P-loop containing nucleoside triphosphate hydrolases"/>
    <property type="match status" value="1"/>
</dbReference>
<keyword evidence="4" id="KW-0067">ATP-binding</keyword>
<evidence type="ECO:0000256" key="7">
    <source>
        <dbReference type="SAM" id="MobiDB-lite"/>
    </source>
</evidence>
<evidence type="ECO:0000256" key="1">
    <source>
        <dbReference type="ARBA" id="ARBA00004123"/>
    </source>
</evidence>
<feature type="compositionally biased region" description="Polar residues" evidence="7">
    <location>
        <begin position="284"/>
        <end position="304"/>
    </location>
</feature>
<keyword evidence="5" id="KW-0234">DNA repair</keyword>
<dbReference type="Pfam" id="PF06745">
    <property type="entry name" value="ATPase"/>
    <property type="match status" value="1"/>
</dbReference>
<organism evidence="9">
    <name type="scientific">Blastobotrys adeninivorans</name>
    <name type="common">Yeast</name>
    <name type="synonym">Arxula adeninivorans</name>
    <dbReference type="NCBI Taxonomy" id="409370"/>
    <lineage>
        <taxon>Eukaryota</taxon>
        <taxon>Fungi</taxon>
        <taxon>Dikarya</taxon>
        <taxon>Ascomycota</taxon>
        <taxon>Saccharomycotina</taxon>
        <taxon>Dipodascomycetes</taxon>
        <taxon>Dipodascales</taxon>
        <taxon>Trichomonascaceae</taxon>
        <taxon>Blastobotrys</taxon>
    </lineage>
</organism>
<protein>
    <submittedName>
        <fullName evidence="9">ARAD1B00968p</fullName>
    </submittedName>
</protein>
<dbReference type="GO" id="GO:0000400">
    <property type="term" value="F:four-way junction DNA binding"/>
    <property type="evidence" value="ECO:0007669"/>
    <property type="project" value="TreeGrafter"/>
</dbReference>